<proteinExistence type="predicted"/>
<dbReference type="PANTHER" id="PTHR33154:SF12">
    <property type="entry name" value="TRANSCRIPTIONAL REGULATORY PROTEIN"/>
    <property type="match status" value="1"/>
</dbReference>
<evidence type="ECO:0000256" key="2">
    <source>
        <dbReference type="ARBA" id="ARBA00023125"/>
    </source>
</evidence>
<sequence>MRTLYHPETEQIELQHVFYALSEPIRFTIVLQLMDASELSCGGFELALPKSTLSHHFKVLRESGVIRTRLEGTQRFISLRTMDLESRFPGLLKVIRESAAGNVAHEA</sequence>
<dbReference type="Pfam" id="PF01022">
    <property type="entry name" value="HTH_5"/>
    <property type="match status" value="1"/>
</dbReference>
<evidence type="ECO:0000259" key="4">
    <source>
        <dbReference type="PROSITE" id="PS50987"/>
    </source>
</evidence>
<dbReference type="RefSeq" id="WP_019421579.1">
    <property type="nucleotide sequence ID" value="NZ_JAJNBZ010000034.1"/>
</dbReference>
<reference evidence="5 6" key="1">
    <citation type="submission" date="2021-11" db="EMBL/GenBank/DDBJ databases">
        <title>Draft genome sequence of Paenibacillus profundus YoMME, a new Gram-positive bacteria with exoelectrogenic properties.</title>
        <authorList>
            <person name="Hubenova Y."/>
            <person name="Hubenova E."/>
            <person name="Manasiev Y."/>
            <person name="Peykov S."/>
            <person name="Mitov M."/>
        </authorList>
    </citation>
    <scope>NUCLEOTIDE SEQUENCE [LARGE SCALE GENOMIC DNA]</scope>
    <source>
        <strain evidence="5 6">YoMME</strain>
    </source>
</reference>
<dbReference type="PANTHER" id="PTHR33154">
    <property type="entry name" value="TRANSCRIPTIONAL REGULATOR, ARSR FAMILY"/>
    <property type="match status" value="1"/>
</dbReference>
<dbReference type="PROSITE" id="PS50987">
    <property type="entry name" value="HTH_ARSR_2"/>
    <property type="match status" value="1"/>
</dbReference>
<feature type="domain" description="HTH arsR-type" evidence="4">
    <location>
        <begin position="6"/>
        <end position="99"/>
    </location>
</feature>
<dbReference type="EMBL" id="JAJNBZ010000034">
    <property type="protein sequence ID" value="MCE5172798.1"/>
    <property type="molecule type" value="Genomic_DNA"/>
</dbReference>
<dbReference type="SMART" id="SM00418">
    <property type="entry name" value="HTH_ARSR"/>
    <property type="match status" value="1"/>
</dbReference>
<evidence type="ECO:0000313" key="6">
    <source>
        <dbReference type="Proteomes" id="UP001199916"/>
    </source>
</evidence>
<protein>
    <submittedName>
        <fullName evidence="5">Helix-turn-helix domain-containing protein</fullName>
    </submittedName>
</protein>
<evidence type="ECO:0000256" key="1">
    <source>
        <dbReference type="ARBA" id="ARBA00023015"/>
    </source>
</evidence>
<dbReference type="InterPro" id="IPR036390">
    <property type="entry name" value="WH_DNA-bd_sf"/>
</dbReference>
<dbReference type="SUPFAM" id="SSF46785">
    <property type="entry name" value="Winged helix' DNA-binding domain"/>
    <property type="match status" value="1"/>
</dbReference>
<dbReference type="PRINTS" id="PR00778">
    <property type="entry name" value="HTHARSR"/>
</dbReference>
<keyword evidence="1" id="KW-0805">Transcription regulation</keyword>
<dbReference type="Gene3D" id="1.10.10.10">
    <property type="entry name" value="Winged helix-like DNA-binding domain superfamily/Winged helix DNA-binding domain"/>
    <property type="match status" value="1"/>
</dbReference>
<name>A0ABS8YLS7_9BACL</name>
<keyword evidence="6" id="KW-1185">Reference proteome</keyword>
<accession>A0ABS8YLS7</accession>
<dbReference type="InterPro" id="IPR001845">
    <property type="entry name" value="HTH_ArsR_DNA-bd_dom"/>
</dbReference>
<dbReference type="InterPro" id="IPR011991">
    <property type="entry name" value="ArsR-like_HTH"/>
</dbReference>
<gene>
    <name evidence="5" type="ORF">LQV63_26365</name>
</gene>
<keyword evidence="3" id="KW-0804">Transcription</keyword>
<organism evidence="5 6">
    <name type="scientific">Paenibacillus profundus</name>
    <dbReference type="NCBI Taxonomy" id="1173085"/>
    <lineage>
        <taxon>Bacteria</taxon>
        <taxon>Bacillati</taxon>
        <taxon>Bacillota</taxon>
        <taxon>Bacilli</taxon>
        <taxon>Bacillales</taxon>
        <taxon>Paenibacillaceae</taxon>
        <taxon>Paenibacillus</taxon>
    </lineage>
</organism>
<evidence type="ECO:0000313" key="5">
    <source>
        <dbReference type="EMBL" id="MCE5172798.1"/>
    </source>
</evidence>
<comment type="caution">
    <text evidence="5">The sequence shown here is derived from an EMBL/GenBank/DDBJ whole genome shotgun (WGS) entry which is preliminary data.</text>
</comment>
<dbReference type="Proteomes" id="UP001199916">
    <property type="component" value="Unassembled WGS sequence"/>
</dbReference>
<dbReference type="CDD" id="cd00090">
    <property type="entry name" value="HTH_ARSR"/>
    <property type="match status" value="1"/>
</dbReference>
<keyword evidence="2" id="KW-0238">DNA-binding</keyword>
<dbReference type="InterPro" id="IPR036388">
    <property type="entry name" value="WH-like_DNA-bd_sf"/>
</dbReference>
<evidence type="ECO:0000256" key="3">
    <source>
        <dbReference type="ARBA" id="ARBA00023163"/>
    </source>
</evidence>
<dbReference type="InterPro" id="IPR051081">
    <property type="entry name" value="HTH_MetalResp_TranReg"/>
</dbReference>